<comment type="caution">
    <text evidence="1">The sequence shown here is derived from an EMBL/GenBank/DDBJ whole genome shotgun (WGS) entry which is preliminary data.</text>
</comment>
<organism evidence="1 2">
    <name type="scientific">Podila minutissima</name>
    <dbReference type="NCBI Taxonomy" id="64525"/>
    <lineage>
        <taxon>Eukaryota</taxon>
        <taxon>Fungi</taxon>
        <taxon>Fungi incertae sedis</taxon>
        <taxon>Mucoromycota</taxon>
        <taxon>Mortierellomycotina</taxon>
        <taxon>Mortierellomycetes</taxon>
        <taxon>Mortierellales</taxon>
        <taxon>Mortierellaceae</taxon>
        <taxon>Podila</taxon>
    </lineage>
</organism>
<dbReference type="AlphaFoldDB" id="A0A9P5VPR6"/>
<dbReference type="EMBL" id="JAAAUY010000102">
    <property type="protein sequence ID" value="KAF9335390.1"/>
    <property type="molecule type" value="Genomic_DNA"/>
</dbReference>
<accession>A0A9P5VPR6</accession>
<evidence type="ECO:0000313" key="2">
    <source>
        <dbReference type="Proteomes" id="UP000696485"/>
    </source>
</evidence>
<gene>
    <name evidence="1" type="ORF">BG006_000177</name>
</gene>
<evidence type="ECO:0000313" key="1">
    <source>
        <dbReference type="EMBL" id="KAF9335390.1"/>
    </source>
</evidence>
<protein>
    <submittedName>
        <fullName evidence="1">Uncharacterized protein</fullName>
    </submittedName>
</protein>
<reference evidence="1" key="1">
    <citation type="journal article" date="2020" name="Fungal Divers.">
        <title>Resolving the Mortierellaceae phylogeny through synthesis of multi-gene phylogenetics and phylogenomics.</title>
        <authorList>
            <person name="Vandepol N."/>
            <person name="Liber J."/>
            <person name="Desiro A."/>
            <person name="Na H."/>
            <person name="Kennedy M."/>
            <person name="Barry K."/>
            <person name="Grigoriev I.V."/>
            <person name="Miller A.N."/>
            <person name="O'Donnell K."/>
            <person name="Stajich J.E."/>
            <person name="Bonito G."/>
        </authorList>
    </citation>
    <scope>NUCLEOTIDE SEQUENCE</scope>
    <source>
        <strain evidence="1">NVP1</strain>
    </source>
</reference>
<proteinExistence type="predicted"/>
<dbReference type="Proteomes" id="UP000696485">
    <property type="component" value="Unassembled WGS sequence"/>
</dbReference>
<name>A0A9P5VPR6_9FUNG</name>
<sequence length="138" mass="16064">MSLFHSKPVTVQRTYYKPSIMARLKAMFTPSHHHYPRTTATAPRRTRRTVASAPRRRVYGAGLFHRTPRRRVAVAPTRSRHVSTKARIMAALRPRRHTLATRTAPVRTRYGYGHHHHRNGSKVAALLGLLRRPHHRRY</sequence>
<keyword evidence="2" id="KW-1185">Reference proteome</keyword>